<dbReference type="SUPFAM" id="SSF47413">
    <property type="entry name" value="lambda repressor-like DNA-binding domains"/>
    <property type="match status" value="1"/>
</dbReference>
<dbReference type="Proteomes" id="UP000321298">
    <property type="component" value="Chromosome"/>
</dbReference>
<proteinExistence type="predicted"/>
<dbReference type="AlphaFoldDB" id="A0AAP9J9Y0"/>
<feature type="domain" description="HTH cro/C1-type" evidence="2">
    <location>
        <begin position="8"/>
        <end position="62"/>
    </location>
</feature>
<protein>
    <submittedName>
        <fullName evidence="3">Helix-turn-helix domain-containing protein</fullName>
    </submittedName>
</protein>
<dbReference type="PROSITE" id="PS50943">
    <property type="entry name" value="HTH_CROC1"/>
    <property type="match status" value="1"/>
</dbReference>
<dbReference type="EMBL" id="CP042387">
    <property type="protein sequence ID" value="QEA43731.1"/>
    <property type="molecule type" value="Genomic_DNA"/>
</dbReference>
<sequence>MSVTSERMKEQRKIKKLTQTSLAELVNSSRSSIAQIETDKYTPSFAMLSLIADALDTTVEYLQGKTDNALKTTLNGSTDGDTKVKHVDLADDELIMSFEGKELSEEYKQAIIATLRTMREGKK</sequence>
<evidence type="ECO:0000313" key="4">
    <source>
        <dbReference type="Proteomes" id="UP000321298"/>
    </source>
</evidence>
<evidence type="ECO:0000259" key="2">
    <source>
        <dbReference type="PROSITE" id="PS50943"/>
    </source>
</evidence>
<dbReference type="CDD" id="cd00093">
    <property type="entry name" value="HTH_XRE"/>
    <property type="match status" value="1"/>
</dbReference>
<organism evidence="3 4">
    <name type="scientific">Leuconostoc lactis</name>
    <dbReference type="NCBI Taxonomy" id="1246"/>
    <lineage>
        <taxon>Bacteria</taxon>
        <taxon>Bacillati</taxon>
        <taxon>Bacillota</taxon>
        <taxon>Bacilli</taxon>
        <taxon>Lactobacillales</taxon>
        <taxon>Lactobacillaceae</taxon>
        <taxon>Leuconostoc</taxon>
    </lineage>
</organism>
<gene>
    <name evidence="3" type="ORF">FGL83_03045</name>
</gene>
<dbReference type="Gene3D" id="1.10.260.40">
    <property type="entry name" value="lambda repressor-like DNA-binding domains"/>
    <property type="match status" value="1"/>
</dbReference>
<dbReference type="InterPro" id="IPR010982">
    <property type="entry name" value="Lambda_DNA-bd_dom_sf"/>
</dbReference>
<dbReference type="PANTHER" id="PTHR46558">
    <property type="entry name" value="TRACRIPTIONAL REGULATORY PROTEIN-RELATED-RELATED"/>
    <property type="match status" value="1"/>
</dbReference>
<reference evidence="3 4" key="1">
    <citation type="submission" date="2019-06" db="EMBL/GenBank/DDBJ databases">
        <title>Genome analyses of bacteria isolated from kimchi.</title>
        <authorList>
            <person name="Lee S."/>
            <person name="Ahn S."/>
            <person name="Roh S."/>
        </authorList>
    </citation>
    <scope>NUCLEOTIDE SEQUENCE [LARGE SCALE GENOMIC DNA]</scope>
    <source>
        <strain evidence="3 4">CBA3625</strain>
    </source>
</reference>
<dbReference type="InterPro" id="IPR001387">
    <property type="entry name" value="Cro/C1-type_HTH"/>
</dbReference>
<evidence type="ECO:0000313" key="3">
    <source>
        <dbReference type="EMBL" id="QEA43731.1"/>
    </source>
</evidence>
<name>A0AAP9J9Y0_LEULA</name>
<keyword evidence="4" id="KW-1185">Reference proteome</keyword>
<dbReference type="RefSeq" id="WP_048801799.1">
    <property type="nucleotide sequence ID" value="NZ_BSTE01000029.1"/>
</dbReference>
<dbReference type="GO" id="GO:0003677">
    <property type="term" value="F:DNA binding"/>
    <property type="evidence" value="ECO:0007669"/>
    <property type="project" value="UniProtKB-KW"/>
</dbReference>
<dbReference type="GeneID" id="66531156"/>
<keyword evidence="1" id="KW-0238">DNA-binding</keyword>
<accession>A0AAP9J9Y0</accession>
<evidence type="ECO:0000256" key="1">
    <source>
        <dbReference type="ARBA" id="ARBA00023125"/>
    </source>
</evidence>
<dbReference type="Pfam" id="PF01381">
    <property type="entry name" value="HTH_3"/>
    <property type="match status" value="1"/>
</dbReference>
<dbReference type="SMART" id="SM00530">
    <property type="entry name" value="HTH_XRE"/>
    <property type="match status" value="1"/>
</dbReference>
<dbReference type="PANTHER" id="PTHR46558:SF11">
    <property type="entry name" value="HTH-TYPE TRANSCRIPTIONAL REGULATOR XRE"/>
    <property type="match status" value="1"/>
</dbReference>